<dbReference type="InterPro" id="IPR036217">
    <property type="entry name" value="MethylDNA_cys_MeTrfase_DNAb"/>
</dbReference>
<evidence type="ECO:0000256" key="1">
    <source>
        <dbReference type="ARBA" id="ARBA00001286"/>
    </source>
</evidence>
<evidence type="ECO:0000313" key="12">
    <source>
        <dbReference type="Proteomes" id="UP000265742"/>
    </source>
</evidence>
<dbReference type="Gene3D" id="1.10.10.10">
    <property type="entry name" value="Winged helix-like DNA-binding domain superfamily/Winged helix DNA-binding domain"/>
    <property type="match status" value="1"/>
</dbReference>
<dbReference type="PANTHER" id="PTHR10815:SF5">
    <property type="entry name" value="METHYLATED-DNA--PROTEIN-CYSTEINE METHYLTRANSFERASE"/>
    <property type="match status" value="1"/>
</dbReference>
<reference evidence="12" key="1">
    <citation type="submission" date="2018-09" db="EMBL/GenBank/DDBJ databases">
        <authorList>
            <person name="Kim I."/>
        </authorList>
    </citation>
    <scope>NUCLEOTIDE SEQUENCE [LARGE SCALE GENOMIC DNA]</scope>
    <source>
        <strain evidence="12">DD4a</strain>
    </source>
</reference>
<dbReference type="GO" id="GO:0006281">
    <property type="term" value="P:DNA repair"/>
    <property type="evidence" value="ECO:0007669"/>
    <property type="project" value="UniProtKB-KW"/>
</dbReference>
<name>A0A3A1U250_9MICO</name>
<comment type="similarity">
    <text evidence="2">Belongs to the MGMT family.</text>
</comment>
<comment type="catalytic activity">
    <reaction evidence="1">
        <text>a 4-O-methyl-thymidine in DNA + L-cysteinyl-[protein] = a thymidine in DNA + S-methyl-L-cysteinyl-[protein]</text>
        <dbReference type="Rhea" id="RHEA:53428"/>
        <dbReference type="Rhea" id="RHEA-COMP:10131"/>
        <dbReference type="Rhea" id="RHEA-COMP:10132"/>
        <dbReference type="Rhea" id="RHEA-COMP:13555"/>
        <dbReference type="Rhea" id="RHEA-COMP:13556"/>
        <dbReference type="ChEBI" id="CHEBI:29950"/>
        <dbReference type="ChEBI" id="CHEBI:82612"/>
        <dbReference type="ChEBI" id="CHEBI:137386"/>
        <dbReference type="ChEBI" id="CHEBI:137387"/>
        <dbReference type="EC" id="2.1.1.63"/>
    </reaction>
</comment>
<keyword evidence="7" id="KW-0234">DNA repair</keyword>
<evidence type="ECO:0000256" key="2">
    <source>
        <dbReference type="ARBA" id="ARBA00008711"/>
    </source>
</evidence>
<accession>A0A3A1U250</accession>
<dbReference type="GO" id="GO:0003908">
    <property type="term" value="F:methylated-DNA-[protein]-cysteine S-methyltransferase activity"/>
    <property type="evidence" value="ECO:0007669"/>
    <property type="project" value="UniProtKB-EC"/>
</dbReference>
<protein>
    <recommendedName>
        <fullName evidence="3">methylated-DNA--[protein]-cysteine S-methyltransferase</fullName>
        <ecNumber evidence="3">2.1.1.63</ecNumber>
    </recommendedName>
</protein>
<dbReference type="OrthoDB" id="9802228at2"/>
<gene>
    <name evidence="11" type="ORF">D1781_06365</name>
</gene>
<dbReference type="Gene3D" id="3.30.160.70">
    <property type="entry name" value="Methylated DNA-protein cysteine methyltransferase domain"/>
    <property type="match status" value="1"/>
</dbReference>
<evidence type="ECO:0000256" key="5">
    <source>
        <dbReference type="ARBA" id="ARBA00022679"/>
    </source>
</evidence>
<dbReference type="EC" id="2.1.1.63" evidence="3"/>
<evidence type="ECO:0000256" key="8">
    <source>
        <dbReference type="ARBA" id="ARBA00049348"/>
    </source>
</evidence>
<evidence type="ECO:0000313" key="11">
    <source>
        <dbReference type="EMBL" id="RIX30995.1"/>
    </source>
</evidence>
<evidence type="ECO:0000256" key="6">
    <source>
        <dbReference type="ARBA" id="ARBA00022763"/>
    </source>
</evidence>
<dbReference type="GO" id="GO:0032259">
    <property type="term" value="P:methylation"/>
    <property type="evidence" value="ECO:0007669"/>
    <property type="project" value="UniProtKB-KW"/>
</dbReference>
<dbReference type="CDD" id="cd06445">
    <property type="entry name" value="ATase"/>
    <property type="match status" value="1"/>
</dbReference>
<dbReference type="InterPro" id="IPR008332">
    <property type="entry name" value="MethylG_MeTrfase_N"/>
</dbReference>
<dbReference type="Pfam" id="PF01035">
    <property type="entry name" value="DNA_binding_1"/>
    <property type="match status" value="1"/>
</dbReference>
<keyword evidence="4 11" id="KW-0489">Methyltransferase</keyword>
<feature type="domain" description="Methylguanine DNA methyltransferase ribonuclease-like" evidence="10">
    <location>
        <begin position="45"/>
        <end position="122"/>
    </location>
</feature>
<proteinExistence type="inferred from homology"/>
<keyword evidence="6" id="KW-0227">DNA damage</keyword>
<dbReference type="InterPro" id="IPR036631">
    <property type="entry name" value="MGMT_N_sf"/>
</dbReference>
<dbReference type="Pfam" id="PF02870">
    <property type="entry name" value="Methyltransf_1N"/>
    <property type="match status" value="1"/>
</dbReference>
<evidence type="ECO:0000259" key="10">
    <source>
        <dbReference type="Pfam" id="PF02870"/>
    </source>
</evidence>
<evidence type="ECO:0000256" key="4">
    <source>
        <dbReference type="ARBA" id="ARBA00022603"/>
    </source>
</evidence>
<dbReference type="SUPFAM" id="SSF46767">
    <property type="entry name" value="Methylated DNA-protein cysteine methyltransferase, C-terminal domain"/>
    <property type="match status" value="1"/>
</dbReference>
<dbReference type="EMBL" id="QXTG01000001">
    <property type="protein sequence ID" value="RIX30995.1"/>
    <property type="molecule type" value="Genomic_DNA"/>
</dbReference>
<comment type="catalytic activity">
    <reaction evidence="8">
        <text>a 6-O-methyl-2'-deoxyguanosine in DNA + L-cysteinyl-[protein] = S-methyl-L-cysteinyl-[protein] + a 2'-deoxyguanosine in DNA</text>
        <dbReference type="Rhea" id="RHEA:24000"/>
        <dbReference type="Rhea" id="RHEA-COMP:10131"/>
        <dbReference type="Rhea" id="RHEA-COMP:10132"/>
        <dbReference type="Rhea" id="RHEA-COMP:11367"/>
        <dbReference type="Rhea" id="RHEA-COMP:11368"/>
        <dbReference type="ChEBI" id="CHEBI:29950"/>
        <dbReference type="ChEBI" id="CHEBI:82612"/>
        <dbReference type="ChEBI" id="CHEBI:85445"/>
        <dbReference type="ChEBI" id="CHEBI:85448"/>
        <dbReference type="EC" id="2.1.1.63"/>
    </reaction>
</comment>
<sequence length="212" mass="22484">MTDTATDPATDPVVDVLVPPTDPALLARLHGRLEARATGADAPDVHYRTVDSPVGRLLVAATEAGVARVAFEREGEDAVLQHLADRIGPRVLRTPARLDAAARWFDAYFAGAHDPFELPLDTRLARGFRLEVLERLRAVPYGERISYAALAARTSSPNAVRAVGTACATNPLPLVIPCHRVTRSDGSVGAYLGGPETKVRLLALEAGAALPG</sequence>
<dbReference type="FunFam" id="1.10.10.10:FF:000214">
    <property type="entry name" value="Methylated-DNA--protein-cysteine methyltransferase"/>
    <property type="match status" value="1"/>
</dbReference>
<evidence type="ECO:0000256" key="7">
    <source>
        <dbReference type="ARBA" id="ARBA00023204"/>
    </source>
</evidence>
<dbReference type="RefSeq" id="WP_119481357.1">
    <property type="nucleotide sequence ID" value="NZ_QXTG01000001.1"/>
</dbReference>
<feature type="domain" description="Methylated-DNA-[protein]-cysteine S-methyltransferase DNA binding" evidence="9">
    <location>
        <begin position="128"/>
        <end position="206"/>
    </location>
</feature>
<dbReference type="InterPro" id="IPR014048">
    <property type="entry name" value="MethylDNA_cys_MeTrfase_DNA-bd"/>
</dbReference>
<organism evidence="11 12">
    <name type="scientific">Amnibacterium setariae</name>
    <dbReference type="NCBI Taxonomy" id="2306585"/>
    <lineage>
        <taxon>Bacteria</taxon>
        <taxon>Bacillati</taxon>
        <taxon>Actinomycetota</taxon>
        <taxon>Actinomycetes</taxon>
        <taxon>Micrococcales</taxon>
        <taxon>Microbacteriaceae</taxon>
        <taxon>Amnibacterium</taxon>
    </lineage>
</organism>
<dbReference type="NCBIfam" id="TIGR00589">
    <property type="entry name" value="ogt"/>
    <property type="match status" value="1"/>
</dbReference>
<evidence type="ECO:0000256" key="3">
    <source>
        <dbReference type="ARBA" id="ARBA00011918"/>
    </source>
</evidence>
<dbReference type="SUPFAM" id="SSF53155">
    <property type="entry name" value="Methylated DNA-protein cysteine methyltransferase domain"/>
    <property type="match status" value="1"/>
</dbReference>
<evidence type="ECO:0000259" key="9">
    <source>
        <dbReference type="Pfam" id="PF01035"/>
    </source>
</evidence>
<dbReference type="AlphaFoldDB" id="A0A3A1U250"/>
<dbReference type="InterPro" id="IPR036388">
    <property type="entry name" value="WH-like_DNA-bd_sf"/>
</dbReference>
<dbReference type="Proteomes" id="UP000265742">
    <property type="component" value="Unassembled WGS sequence"/>
</dbReference>
<comment type="caution">
    <text evidence="11">The sequence shown here is derived from an EMBL/GenBank/DDBJ whole genome shotgun (WGS) entry which is preliminary data.</text>
</comment>
<dbReference type="PANTHER" id="PTHR10815">
    <property type="entry name" value="METHYLATED-DNA--PROTEIN-CYSTEINE METHYLTRANSFERASE"/>
    <property type="match status" value="1"/>
</dbReference>
<keyword evidence="5 11" id="KW-0808">Transferase</keyword>
<keyword evidence="12" id="KW-1185">Reference proteome</keyword>